<evidence type="ECO:0000256" key="3">
    <source>
        <dbReference type="ARBA" id="ARBA00023098"/>
    </source>
</evidence>
<comment type="caution">
    <text evidence="8">The sequence shown here is derived from an EMBL/GenBank/DDBJ whole genome shotgun (WGS) entry which is preliminary data.</text>
</comment>
<feature type="region of interest" description="Disordered" evidence="5">
    <location>
        <begin position="1"/>
        <end position="22"/>
    </location>
</feature>
<accession>A0A428UN58</accession>
<dbReference type="EMBL" id="NIZV01000048">
    <property type="protein sequence ID" value="RSM15747.1"/>
    <property type="molecule type" value="Genomic_DNA"/>
</dbReference>
<dbReference type="GO" id="GO:0016042">
    <property type="term" value="P:lipid catabolic process"/>
    <property type="evidence" value="ECO:0007669"/>
    <property type="project" value="UniProtKB-UniRule"/>
</dbReference>
<name>A0A428UN58_9HYPO</name>
<dbReference type="SUPFAM" id="SSF52540">
    <property type="entry name" value="P-loop containing nucleoside triphosphate hydrolases"/>
    <property type="match status" value="1"/>
</dbReference>
<dbReference type="SUPFAM" id="SSF52151">
    <property type="entry name" value="FabD/lysophospholipase-like"/>
    <property type="match status" value="1"/>
</dbReference>
<keyword evidence="6" id="KW-0472">Membrane</keyword>
<proteinExistence type="predicted"/>
<evidence type="ECO:0000256" key="1">
    <source>
        <dbReference type="ARBA" id="ARBA00022801"/>
    </source>
</evidence>
<dbReference type="InterPro" id="IPR016035">
    <property type="entry name" value="Acyl_Trfase/lysoPLipase"/>
</dbReference>
<keyword evidence="1 4" id="KW-0378">Hydrolase</keyword>
<keyword evidence="6" id="KW-1133">Transmembrane helix</keyword>
<organism evidence="8 9">
    <name type="scientific">Fusarium ambrosium</name>
    <dbReference type="NCBI Taxonomy" id="131363"/>
    <lineage>
        <taxon>Eukaryota</taxon>
        <taxon>Fungi</taxon>
        <taxon>Dikarya</taxon>
        <taxon>Ascomycota</taxon>
        <taxon>Pezizomycotina</taxon>
        <taxon>Sordariomycetes</taxon>
        <taxon>Hypocreomycetidae</taxon>
        <taxon>Hypocreales</taxon>
        <taxon>Nectriaceae</taxon>
        <taxon>Fusarium</taxon>
        <taxon>Fusarium solani species complex</taxon>
    </lineage>
</organism>
<dbReference type="GO" id="GO:0047499">
    <property type="term" value="F:calcium-independent phospholipase A2 activity"/>
    <property type="evidence" value="ECO:0007669"/>
    <property type="project" value="TreeGrafter"/>
</dbReference>
<feature type="short sequence motif" description="GXGXXG" evidence="4">
    <location>
        <begin position="38"/>
        <end position="43"/>
    </location>
</feature>
<evidence type="ECO:0000256" key="4">
    <source>
        <dbReference type="PROSITE-ProRule" id="PRU01161"/>
    </source>
</evidence>
<dbReference type="InterPro" id="IPR027417">
    <property type="entry name" value="P-loop_NTPase"/>
</dbReference>
<keyword evidence="6" id="KW-0812">Transmembrane</keyword>
<keyword evidence="3 4" id="KW-0443">Lipid metabolism</keyword>
<feature type="short sequence motif" description="GXSXG" evidence="4">
    <location>
        <begin position="74"/>
        <end position="78"/>
    </location>
</feature>
<dbReference type="GO" id="GO:0016020">
    <property type="term" value="C:membrane"/>
    <property type="evidence" value="ECO:0007669"/>
    <property type="project" value="TreeGrafter"/>
</dbReference>
<evidence type="ECO:0000256" key="5">
    <source>
        <dbReference type="SAM" id="MobiDB-lite"/>
    </source>
</evidence>
<evidence type="ECO:0000256" key="2">
    <source>
        <dbReference type="ARBA" id="ARBA00022963"/>
    </source>
</evidence>
<gene>
    <name evidence="8" type="ORF">CDV31_004846</name>
</gene>
<feature type="domain" description="PNPLA" evidence="7">
    <location>
        <begin position="34"/>
        <end position="236"/>
    </location>
</feature>
<feature type="short sequence motif" description="DGA/G" evidence="4">
    <location>
        <begin position="223"/>
        <end position="225"/>
    </location>
</feature>
<dbReference type="Gene3D" id="3.40.50.300">
    <property type="entry name" value="P-loop containing nucleotide triphosphate hydrolases"/>
    <property type="match status" value="1"/>
</dbReference>
<dbReference type="PANTHER" id="PTHR24185">
    <property type="entry name" value="CALCIUM-INDEPENDENT PHOSPHOLIPASE A2-GAMMA"/>
    <property type="match status" value="1"/>
</dbReference>
<protein>
    <recommendedName>
        <fullName evidence="7">PNPLA domain-containing protein</fullName>
    </recommendedName>
</protein>
<keyword evidence="2 4" id="KW-0442">Lipid degradation</keyword>
<dbReference type="GO" id="GO:0019369">
    <property type="term" value="P:arachidonate metabolic process"/>
    <property type="evidence" value="ECO:0007669"/>
    <property type="project" value="TreeGrafter"/>
</dbReference>
<dbReference type="Pfam" id="PF01734">
    <property type="entry name" value="Patatin"/>
    <property type="match status" value="1"/>
</dbReference>
<evidence type="ECO:0000256" key="6">
    <source>
        <dbReference type="SAM" id="Phobius"/>
    </source>
</evidence>
<sequence length="574" mass="64093">MKHSASPVDEGSSVDDAMPHRSTPQNEVIRPILLSLDGGGAKGLSTLLILQELMERIDRDNPPKPCDVFDMIGGTSTGGLIAIMLGRLEMSVADCIEAYQHISRQVFRPTFCGKYMPRAMRTITGRSMYDSQKLEDVVKNIIQAWGEAPNAPLETTDDDRCKVFVCATQCLKRSQVQFCSYRDPVHHNRADGIKIWEAARATSAASAYFDPIKIGPHSLEFVDGGIGTNNPVFETRNCARDLWQASNDTNFDEQIQCLVSIGAGVGQSYSAKEATASRLTVPAGIGNIDLVDTSKPEDILGRTFAYLKENCKRTHNKRSRIGFVAFKTDGSVSGPQPGSGCRWIVLCLTMVVLIIGIIFANIETSVASWYRAFINGRNVYLVDTPGFDDNNVSDLRILEHISKELHRNYQNGRRLNGIIYLYDISQVRIGASGLKQLSYIKALMGDEAFGNCAIVTNKWHLNSPSIQSEQQIREQELKRDHWKDMISGGSTVMRHDGSLYSAKRIISYLIDKPKIVLHHQHERKFWQAKPGTKAEDDVDISDSTLGTFFGRLDAGPGVWGTVQEWIWWFRVQRQ</sequence>
<evidence type="ECO:0000313" key="8">
    <source>
        <dbReference type="EMBL" id="RSM15747.1"/>
    </source>
</evidence>
<dbReference type="PROSITE" id="PS51635">
    <property type="entry name" value="PNPLA"/>
    <property type="match status" value="1"/>
</dbReference>
<dbReference type="Gene3D" id="3.40.1090.10">
    <property type="entry name" value="Cytosolic phospholipase A2 catalytic domain"/>
    <property type="match status" value="1"/>
</dbReference>
<reference evidence="8 9" key="1">
    <citation type="submission" date="2017-06" db="EMBL/GenBank/DDBJ databases">
        <title>Cmopartive genomic analysis of Ambrosia Fusariam Clade fungi.</title>
        <authorList>
            <person name="Stajich J.E."/>
            <person name="Carrillo J."/>
            <person name="Kijimoto T."/>
            <person name="Eskalen A."/>
            <person name="O'Donnell K."/>
            <person name="Kasson M."/>
        </authorList>
    </citation>
    <scope>NUCLEOTIDE SEQUENCE [LARGE SCALE GENOMIC DNA]</scope>
    <source>
        <strain evidence="8 9">NRRL 20438</strain>
    </source>
</reference>
<feature type="active site" description="Nucleophile" evidence="4">
    <location>
        <position position="76"/>
    </location>
</feature>
<dbReference type="AlphaFoldDB" id="A0A428UN58"/>
<evidence type="ECO:0000313" key="9">
    <source>
        <dbReference type="Proteomes" id="UP000288429"/>
    </source>
</evidence>
<feature type="active site" description="Proton acceptor" evidence="4">
    <location>
        <position position="223"/>
    </location>
</feature>
<dbReference type="Proteomes" id="UP000288429">
    <property type="component" value="Unassembled WGS sequence"/>
</dbReference>
<dbReference type="GO" id="GO:0046486">
    <property type="term" value="P:glycerolipid metabolic process"/>
    <property type="evidence" value="ECO:0007669"/>
    <property type="project" value="UniProtKB-ARBA"/>
</dbReference>
<feature type="transmembrane region" description="Helical" evidence="6">
    <location>
        <begin position="343"/>
        <end position="362"/>
    </location>
</feature>
<dbReference type="InterPro" id="IPR002641">
    <property type="entry name" value="PNPLA_dom"/>
</dbReference>
<dbReference type="PANTHER" id="PTHR24185:SF1">
    <property type="entry name" value="CALCIUM-INDEPENDENT PHOSPHOLIPASE A2-GAMMA"/>
    <property type="match status" value="1"/>
</dbReference>
<evidence type="ECO:0000259" key="7">
    <source>
        <dbReference type="PROSITE" id="PS51635"/>
    </source>
</evidence>
<keyword evidence="9" id="KW-1185">Reference proteome</keyword>